<gene>
    <name evidence="1" type="ORF">AXI58_11045</name>
</gene>
<dbReference type="EMBL" id="LSBA01000006">
    <property type="protein sequence ID" value="KXZ21493.1"/>
    <property type="molecule type" value="Genomic_DNA"/>
</dbReference>
<dbReference type="STRING" id="1793963.AXI58_11045"/>
<dbReference type="AlphaFoldDB" id="A0A150FAU6"/>
<evidence type="ECO:0000313" key="1">
    <source>
        <dbReference type="EMBL" id="KXZ21493.1"/>
    </source>
</evidence>
<dbReference type="RefSeq" id="WP_061520861.1">
    <property type="nucleotide sequence ID" value="NZ_JARLZY010000025.1"/>
</dbReference>
<organism evidence="1 2">
    <name type="scientific">Bacillus nakamurai</name>
    <dbReference type="NCBI Taxonomy" id="1793963"/>
    <lineage>
        <taxon>Bacteria</taxon>
        <taxon>Bacillati</taxon>
        <taxon>Bacillota</taxon>
        <taxon>Bacilli</taxon>
        <taxon>Bacillales</taxon>
        <taxon>Bacillaceae</taxon>
        <taxon>Bacillus</taxon>
    </lineage>
</organism>
<sequence>MNPNKLTHGYNVMWESSRMMLPEHREQLLAKKRKEREFQLPELSEDQMNDMNGIIAKSIEEDRAITVTYASAQGPLRFWGWIKQVMHHEKRLKIINDEDALTLPFHRIISVELE</sequence>
<dbReference type="Pfam" id="PF08863">
    <property type="entry name" value="YolD"/>
    <property type="match status" value="1"/>
</dbReference>
<reference evidence="2" key="1">
    <citation type="submission" date="2016-02" db="EMBL/GenBank/DDBJ databases">
        <authorList>
            <person name="Dunlap C."/>
        </authorList>
    </citation>
    <scope>NUCLEOTIDE SEQUENCE [LARGE SCALE GENOMIC DNA]</scope>
    <source>
        <strain evidence="2">NRRL B-41092</strain>
    </source>
</reference>
<dbReference type="Proteomes" id="UP000075430">
    <property type="component" value="Unassembled WGS sequence"/>
</dbReference>
<proteinExistence type="predicted"/>
<protein>
    <recommendedName>
        <fullName evidence="3">YolD-like family protein</fullName>
    </recommendedName>
</protein>
<dbReference type="OrthoDB" id="2376882at2"/>
<accession>A0A150FAU6</accession>
<dbReference type="InterPro" id="IPR014962">
    <property type="entry name" value="YolD"/>
</dbReference>
<keyword evidence="2" id="KW-1185">Reference proteome</keyword>
<comment type="caution">
    <text evidence="1">The sequence shown here is derived from an EMBL/GenBank/DDBJ whole genome shotgun (WGS) entry which is preliminary data.</text>
</comment>
<evidence type="ECO:0000313" key="2">
    <source>
        <dbReference type="Proteomes" id="UP000075430"/>
    </source>
</evidence>
<name>A0A150FAU6_9BACI</name>
<evidence type="ECO:0008006" key="3">
    <source>
        <dbReference type="Google" id="ProtNLM"/>
    </source>
</evidence>